<dbReference type="RefSeq" id="WP_345144189.1">
    <property type="nucleotide sequence ID" value="NZ_BAABDU010000004.1"/>
</dbReference>
<reference evidence="3" key="1">
    <citation type="journal article" date="2019" name="Int. J. Syst. Evol. Microbiol.">
        <title>The Global Catalogue of Microorganisms (GCM) 10K type strain sequencing project: providing services to taxonomists for standard genome sequencing and annotation.</title>
        <authorList>
            <consortium name="The Broad Institute Genomics Platform"/>
            <consortium name="The Broad Institute Genome Sequencing Center for Infectious Disease"/>
            <person name="Wu L."/>
            <person name="Ma J."/>
        </authorList>
    </citation>
    <scope>NUCLEOTIDE SEQUENCE [LARGE SCALE GENOMIC DNA]</scope>
    <source>
        <strain evidence="3">JCM 17337</strain>
    </source>
</reference>
<dbReference type="Proteomes" id="UP001500748">
    <property type="component" value="Unassembled WGS sequence"/>
</dbReference>
<dbReference type="EMBL" id="BAABDU010000004">
    <property type="protein sequence ID" value="GAA3768231.1"/>
    <property type="molecule type" value="Genomic_DNA"/>
</dbReference>
<organism evidence="2 3">
    <name type="scientific">Flavobacterium ginsengiterrae</name>
    <dbReference type="NCBI Taxonomy" id="871695"/>
    <lineage>
        <taxon>Bacteria</taxon>
        <taxon>Pseudomonadati</taxon>
        <taxon>Bacteroidota</taxon>
        <taxon>Flavobacteriia</taxon>
        <taxon>Flavobacteriales</taxon>
        <taxon>Flavobacteriaceae</taxon>
        <taxon>Flavobacterium</taxon>
    </lineage>
</organism>
<protein>
    <submittedName>
        <fullName evidence="2">Uncharacterized protein</fullName>
    </submittedName>
</protein>
<keyword evidence="1" id="KW-0732">Signal</keyword>
<sequence>MKSLNILVILFLVSSPMFSQDNIQEILHKKEIKIDSLRKIDFIGYKYKYLDENLKIKVSKELFDKMLIEYRFDPVKIKKYSDSVNVILMAEFKDDDAYRFAQLKITYSWERVGLHIWKNKEEVIELAKRLNIKHPYRLQELFLNNDPKVSAEIQNLRITLFEQFRKEELMMMPAKQLLPFAFSNNPEIIELRDNHHKKRHKDKK</sequence>
<comment type="caution">
    <text evidence="2">The sequence shown here is derived from an EMBL/GenBank/DDBJ whole genome shotgun (WGS) entry which is preliminary data.</text>
</comment>
<evidence type="ECO:0000256" key="1">
    <source>
        <dbReference type="SAM" id="SignalP"/>
    </source>
</evidence>
<accession>A0ABP7GR76</accession>
<feature type="chain" id="PRO_5046847675" evidence="1">
    <location>
        <begin position="20"/>
        <end position="204"/>
    </location>
</feature>
<gene>
    <name evidence="2" type="ORF">GCM10022423_21650</name>
</gene>
<name>A0ABP7GR76_9FLAO</name>
<evidence type="ECO:0000313" key="2">
    <source>
        <dbReference type="EMBL" id="GAA3768231.1"/>
    </source>
</evidence>
<proteinExistence type="predicted"/>
<feature type="signal peptide" evidence="1">
    <location>
        <begin position="1"/>
        <end position="19"/>
    </location>
</feature>
<evidence type="ECO:0000313" key="3">
    <source>
        <dbReference type="Proteomes" id="UP001500748"/>
    </source>
</evidence>
<keyword evidence="3" id="KW-1185">Reference proteome</keyword>